<dbReference type="AlphaFoldDB" id="W6T8J3"/>
<dbReference type="RefSeq" id="WP_033613995.1">
    <property type="nucleotide sequence ID" value="NZ_KK036490.1"/>
</dbReference>
<organism evidence="1 2">
    <name type="scientific">Lactiplantibacillus fabifermentans T30PCM01</name>
    <dbReference type="NCBI Taxonomy" id="1400520"/>
    <lineage>
        <taxon>Bacteria</taxon>
        <taxon>Bacillati</taxon>
        <taxon>Bacillota</taxon>
        <taxon>Bacilli</taxon>
        <taxon>Lactobacillales</taxon>
        <taxon>Lactobacillaceae</taxon>
        <taxon>Lactiplantibacillus</taxon>
    </lineage>
</organism>
<evidence type="ECO:0000313" key="1">
    <source>
        <dbReference type="EMBL" id="ETY74133.1"/>
    </source>
</evidence>
<dbReference type="Proteomes" id="UP000019247">
    <property type="component" value="Unassembled WGS sequence"/>
</dbReference>
<evidence type="ECO:0000313" key="2">
    <source>
        <dbReference type="Proteomes" id="UP000019247"/>
    </source>
</evidence>
<comment type="caution">
    <text evidence="1">The sequence shown here is derived from an EMBL/GenBank/DDBJ whole genome shotgun (WGS) entry which is preliminary data.</text>
</comment>
<dbReference type="HOGENOM" id="CLU_1110314_0_0_9"/>
<name>W6T8J3_9LACO</name>
<dbReference type="PATRIC" id="fig|1400520.3.peg.1734"/>
<reference evidence="1 2" key="1">
    <citation type="journal article" date="2014" name="Genome Announc.">
        <title>Genome Sequence of Lactobacillus fabifermentans Strain T30PCM01, Isolated from Fermenting Grape Marc.</title>
        <authorList>
            <person name="Treu L."/>
            <person name="Vendramin V."/>
            <person name="Bovo B."/>
            <person name="Giacomini A."/>
            <person name="Corich V."/>
            <person name="Campanaro S."/>
        </authorList>
    </citation>
    <scope>NUCLEOTIDE SEQUENCE [LARGE SCALE GENOMIC DNA]</scope>
    <source>
        <strain evidence="1 2">T30PCM01</strain>
    </source>
</reference>
<dbReference type="EMBL" id="AWWK01000037">
    <property type="protein sequence ID" value="ETY74133.1"/>
    <property type="molecule type" value="Genomic_DNA"/>
</dbReference>
<proteinExistence type="predicted"/>
<accession>W6T8J3</accession>
<gene>
    <name evidence="1" type="ORF">LFAB_08820</name>
</gene>
<protein>
    <submittedName>
        <fullName evidence="1">Uncharacterized protein</fullName>
    </submittedName>
</protein>
<dbReference type="STRING" id="1400520.LFAB_08820"/>
<dbReference type="OrthoDB" id="2270308at2"/>
<sequence length="250" mass="29104">MLVTEIFANAKTTEVYATNSFIEVYSKHKDEYSVISSARGTVFKTKNPNSNPWIKVTDNGNEYIYVRKQDVSKTIPTSTSHGYSWWAKPRKVIVTKDTRIRKIKVQYPHYKNYSVKTAILKRGTVITTNHAVSYDWIIQKKGYAHNSHYFWVMNGSSKPNWITPYSGYWPVSNKSVQSSYLYTRKNAKSVWLYSEPGKRKVHNLKNYPHTDWTIERRMKVKNGQTYNYIVSNNYASAGWVRGLPLKPANH</sequence>